<organism evidence="7">
    <name type="scientific">freshwater metagenome</name>
    <dbReference type="NCBI Taxonomy" id="449393"/>
    <lineage>
        <taxon>unclassified sequences</taxon>
        <taxon>metagenomes</taxon>
        <taxon>ecological metagenomes</taxon>
    </lineage>
</organism>
<evidence type="ECO:0000256" key="2">
    <source>
        <dbReference type="ARBA" id="ARBA00022692"/>
    </source>
</evidence>
<keyword evidence="2 5" id="KW-0812">Transmembrane</keyword>
<feature type="transmembrane region" description="Helical" evidence="5">
    <location>
        <begin position="270"/>
        <end position="287"/>
    </location>
</feature>
<evidence type="ECO:0000259" key="6">
    <source>
        <dbReference type="Pfam" id="PF00892"/>
    </source>
</evidence>
<feature type="transmembrane region" description="Helical" evidence="5">
    <location>
        <begin position="45"/>
        <end position="62"/>
    </location>
</feature>
<dbReference type="PANTHER" id="PTHR32322">
    <property type="entry name" value="INNER MEMBRANE TRANSPORTER"/>
    <property type="match status" value="1"/>
</dbReference>
<name>A0A6J6CGX4_9ZZZZ</name>
<dbReference type="InterPro" id="IPR050638">
    <property type="entry name" value="AA-Vitamin_Transporters"/>
</dbReference>
<gene>
    <name evidence="7" type="ORF">UFOPK1572_00126</name>
    <name evidence="8" type="ORF">UFOPK2169_00017</name>
</gene>
<dbReference type="SUPFAM" id="SSF103481">
    <property type="entry name" value="Multidrug resistance efflux transporter EmrE"/>
    <property type="match status" value="2"/>
</dbReference>
<protein>
    <submittedName>
        <fullName evidence="7">Unannotated protein</fullName>
    </submittedName>
</protein>
<dbReference type="InterPro" id="IPR000620">
    <property type="entry name" value="EamA_dom"/>
</dbReference>
<dbReference type="GO" id="GO:0016020">
    <property type="term" value="C:membrane"/>
    <property type="evidence" value="ECO:0007669"/>
    <property type="project" value="UniProtKB-SubCell"/>
</dbReference>
<dbReference type="EMBL" id="CAEZTC010000008">
    <property type="protein sequence ID" value="CAB4550425.1"/>
    <property type="molecule type" value="Genomic_DNA"/>
</dbReference>
<feature type="transmembrane region" description="Helical" evidence="5">
    <location>
        <begin position="74"/>
        <end position="92"/>
    </location>
</feature>
<keyword evidence="4 5" id="KW-0472">Membrane</keyword>
<feature type="transmembrane region" description="Helical" evidence="5">
    <location>
        <begin position="153"/>
        <end position="174"/>
    </location>
</feature>
<proteinExistence type="predicted"/>
<evidence type="ECO:0000313" key="8">
    <source>
        <dbReference type="EMBL" id="CAB4640439.1"/>
    </source>
</evidence>
<feature type="domain" description="EamA" evidence="6">
    <location>
        <begin position="155"/>
        <end position="287"/>
    </location>
</feature>
<feature type="transmembrane region" description="Helical" evidence="5">
    <location>
        <begin position="98"/>
        <end position="120"/>
    </location>
</feature>
<evidence type="ECO:0000256" key="1">
    <source>
        <dbReference type="ARBA" id="ARBA00004141"/>
    </source>
</evidence>
<dbReference type="AlphaFoldDB" id="A0A6J6CGX4"/>
<feature type="transmembrane region" description="Helical" evidence="5">
    <location>
        <begin position="15"/>
        <end position="33"/>
    </location>
</feature>
<dbReference type="PANTHER" id="PTHR32322:SF2">
    <property type="entry name" value="EAMA DOMAIN-CONTAINING PROTEIN"/>
    <property type="match status" value="1"/>
</dbReference>
<dbReference type="EMBL" id="CAEZWE010000001">
    <property type="protein sequence ID" value="CAB4640439.1"/>
    <property type="molecule type" value="Genomic_DNA"/>
</dbReference>
<keyword evidence="3 5" id="KW-1133">Transmembrane helix</keyword>
<feature type="transmembrane region" description="Helical" evidence="5">
    <location>
        <begin position="246"/>
        <end position="264"/>
    </location>
</feature>
<feature type="transmembrane region" description="Helical" evidence="5">
    <location>
        <begin position="213"/>
        <end position="234"/>
    </location>
</feature>
<evidence type="ECO:0000256" key="3">
    <source>
        <dbReference type="ARBA" id="ARBA00022989"/>
    </source>
</evidence>
<dbReference type="InterPro" id="IPR037185">
    <property type="entry name" value="EmrE-like"/>
</dbReference>
<feature type="transmembrane region" description="Helical" evidence="5">
    <location>
        <begin position="129"/>
        <end position="147"/>
    </location>
</feature>
<evidence type="ECO:0000256" key="4">
    <source>
        <dbReference type="ARBA" id="ARBA00023136"/>
    </source>
</evidence>
<accession>A0A6J6CGX4</accession>
<evidence type="ECO:0000313" key="7">
    <source>
        <dbReference type="EMBL" id="CAB4550425.1"/>
    </source>
</evidence>
<comment type="subcellular location">
    <subcellularLocation>
        <location evidence="1">Membrane</location>
        <topology evidence="1">Multi-pass membrane protein</topology>
    </subcellularLocation>
</comment>
<sequence length="290" mass="30505">MTSTTLQPDMTRTDWVLLTIPGIIWGASFFLIAEGLEVFPPQLITPMRIFFGFLALICFPASRVSVPREAFPRIALLGTMWMAIPLTMFPFAEQHVSSSVTGMLNGATPFFVAGVASIIARKLPTRKQLWGLAIGFSGVVFIAVPTAREGSNSASGVAMIFVALACYGVALNISVGLQRQYGALPIIVRAQAVAFVLTAPFGVASIPDASFSWSAFSAMVVLGIGGTGIAYFMAVTLAGKVGSTRTSVTTYIMPVVALFLGVALRNEPVALLALLGCALALGGAYATNRT</sequence>
<feature type="domain" description="EamA" evidence="6">
    <location>
        <begin position="17"/>
        <end position="143"/>
    </location>
</feature>
<reference evidence="7" key="1">
    <citation type="submission" date="2020-05" db="EMBL/GenBank/DDBJ databases">
        <authorList>
            <person name="Chiriac C."/>
            <person name="Salcher M."/>
            <person name="Ghai R."/>
            <person name="Kavagutti S V."/>
        </authorList>
    </citation>
    <scope>NUCLEOTIDE SEQUENCE</scope>
</reference>
<feature type="transmembrane region" description="Helical" evidence="5">
    <location>
        <begin position="186"/>
        <end position="207"/>
    </location>
</feature>
<evidence type="ECO:0000256" key="5">
    <source>
        <dbReference type="SAM" id="Phobius"/>
    </source>
</evidence>
<dbReference type="Pfam" id="PF00892">
    <property type="entry name" value="EamA"/>
    <property type="match status" value="2"/>
</dbReference>